<evidence type="ECO:0000313" key="8">
    <source>
        <dbReference type="Proteomes" id="UP000799538"/>
    </source>
</evidence>
<dbReference type="InterPro" id="IPR020843">
    <property type="entry name" value="ER"/>
</dbReference>
<keyword evidence="4" id="KW-0511">Multifunctional enzyme</keyword>
<dbReference type="GO" id="GO:0044550">
    <property type="term" value="P:secondary metabolite biosynthetic process"/>
    <property type="evidence" value="ECO:0007669"/>
    <property type="project" value="TreeGrafter"/>
</dbReference>
<evidence type="ECO:0000256" key="1">
    <source>
        <dbReference type="ARBA" id="ARBA00022450"/>
    </source>
</evidence>
<protein>
    <submittedName>
        <fullName evidence="7">KR domain-containing protein</fullName>
    </submittedName>
</protein>
<keyword evidence="1" id="KW-0596">Phosphopantetheine</keyword>
<gene>
    <name evidence="7" type="ORF">BDZ85DRAFT_286494</name>
</gene>
<proteinExistence type="predicted"/>
<dbReference type="InterPro" id="IPR036736">
    <property type="entry name" value="ACP-like_sf"/>
</dbReference>
<dbReference type="GO" id="GO:0006633">
    <property type="term" value="P:fatty acid biosynthetic process"/>
    <property type="evidence" value="ECO:0007669"/>
    <property type="project" value="TreeGrafter"/>
</dbReference>
<dbReference type="InterPro" id="IPR036291">
    <property type="entry name" value="NAD(P)-bd_dom_sf"/>
</dbReference>
<feature type="domain" description="Ketoreductase" evidence="5">
    <location>
        <begin position="282"/>
        <end position="481"/>
    </location>
</feature>
<dbReference type="InterPro" id="IPR013968">
    <property type="entry name" value="PKS_KR"/>
</dbReference>
<dbReference type="GO" id="GO:0004312">
    <property type="term" value="F:fatty acid synthase activity"/>
    <property type="evidence" value="ECO:0007669"/>
    <property type="project" value="TreeGrafter"/>
</dbReference>
<dbReference type="OrthoDB" id="329835at2759"/>
<dbReference type="PANTHER" id="PTHR43775:SF29">
    <property type="entry name" value="ASPERFURANONE POLYKETIDE SYNTHASE AFOG-RELATED"/>
    <property type="match status" value="1"/>
</dbReference>
<dbReference type="SUPFAM" id="SSF51735">
    <property type="entry name" value="NAD(P)-binding Rossmann-fold domains"/>
    <property type="match status" value="2"/>
</dbReference>
<organism evidence="7 8">
    <name type="scientific">Elsinoe ampelina</name>
    <dbReference type="NCBI Taxonomy" id="302913"/>
    <lineage>
        <taxon>Eukaryota</taxon>
        <taxon>Fungi</taxon>
        <taxon>Dikarya</taxon>
        <taxon>Ascomycota</taxon>
        <taxon>Pezizomycotina</taxon>
        <taxon>Dothideomycetes</taxon>
        <taxon>Dothideomycetidae</taxon>
        <taxon>Myriangiales</taxon>
        <taxon>Elsinoaceae</taxon>
        <taxon>Elsinoe</taxon>
    </lineage>
</organism>
<dbReference type="GO" id="GO:1901336">
    <property type="term" value="P:lactone biosynthetic process"/>
    <property type="evidence" value="ECO:0007669"/>
    <property type="project" value="UniProtKB-ARBA"/>
</dbReference>
<dbReference type="Gene3D" id="3.40.50.720">
    <property type="entry name" value="NAD(P)-binding Rossmann-like Domain"/>
    <property type="match status" value="1"/>
</dbReference>
<dbReference type="SUPFAM" id="SSF47336">
    <property type="entry name" value="ACP-like"/>
    <property type="match status" value="1"/>
</dbReference>
<dbReference type="SMART" id="SM00829">
    <property type="entry name" value="PKS_ER"/>
    <property type="match status" value="1"/>
</dbReference>
<reference evidence="8" key="1">
    <citation type="journal article" date="2020" name="Stud. Mycol.">
        <title>101 Dothideomycetes genomes: A test case for predicting lifestyles and emergence of pathogens.</title>
        <authorList>
            <person name="Haridas S."/>
            <person name="Albert R."/>
            <person name="Binder M."/>
            <person name="Bloem J."/>
            <person name="LaButti K."/>
            <person name="Salamov A."/>
            <person name="Andreopoulos B."/>
            <person name="Baker S."/>
            <person name="Barry K."/>
            <person name="Bills G."/>
            <person name="Bluhm B."/>
            <person name="Cannon C."/>
            <person name="Castanera R."/>
            <person name="Culley D."/>
            <person name="Daum C."/>
            <person name="Ezra D."/>
            <person name="Gonzalez J."/>
            <person name="Henrissat B."/>
            <person name="Kuo A."/>
            <person name="Liang C."/>
            <person name="Lipzen A."/>
            <person name="Lutzoni F."/>
            <person name="Magnuson J."/>
            <person name="Mondo S."/>
            <person name="Nolan M."/>
            <person name="Ohm R."/>
            <person name="Pangilinan J."/>
            <person name="Park H.-J."/>
            <person name="Ramirez L."/>
            <person name="Alfaro M."/>
            <person name="Sun H."/>
            <person name="Tritt A."/>
            <person name="Yoshinaga Y."/>
            <person name="Zwiers L.-H."/>
            <person name="Turgeon B."/>
            <person name="Goodwin S."/>
            <person name="Spatafora J."/>
            <person name="Crous P."/>
            <person name="Grigoriev I."/>
        </authorList>
    </citation>
    <scope>NUCLEOTIDE SEQUENCE [LARGE SCALE GENOMIC DNA]</scope>
    <source>
        <strain evidence="8">CECT 20119</strain>
    </source>
</reference>
<dbReference type="Gene3D" id="1.10.1200.10">
    <property type="entry name" value="ACP-like"/>
    <property type="match status" value="1"/>
</dbReference>
<dbReference type="Gene3D" id="3.90.180.10">
    <property type="entry name" value="Medium-chain alcohol dehydrogenases, catalytic domain"/>
    <property type="match status" value="1"/>
</dbReference>
<keyword evidence="8" id="KW-1185">Reference proteome</keyword>
<evidence type="ECO:0000259" key="5">
    <source>
        <dbReference type="SMART" id="SM00822"/>
    </source>
</evidence>
<evidence type="ECO:0000259" key="6">
    <source>
        <dbReference type="SMART" id="SM00829"/>
    </source>
</evidence>
<dbReference type="GO" id="GO:0016491">
    <property type="term" value="F:oxidoreductase activity"/>
    <property type="evidence" value="ECO:0007669"/>
    <property type="project" value="InterPro"/>
</dbReference>
<dbReference type="Pfam" id="PF13602">
    <property type="entry name" value="ADH_zinc_N_2"/>
    <property type="match status" value="1"/>
</dbReference>
<accession>A0A6A6FY00</accession>
<evidence type="ECO:0000256" key="3">
    <source>
        <dbReference type="ARBA" id="ARBA00022679"/>
    </source>
</evidence>
<keyword evidence="3" id="KW-0808">Transferase</keyword>
<dbReference type="InterPro" id="IPR050091">
    <property type="entry name" value="PKS_NRPS_Biosynth_Enz"/>
</dbReference>
<evidence type="ECO:0000313" key="7">
    <source>
        <dbReference type="EMBL" id="KAF2218269.1"/>
    </source>
</evidence>
<dbReference type="Pfam" id="PF23297">
    <property type="entry name" value="ACP_SdgA_C"/>
    <property type="match status" value="1"/>
</dbReference>
<dbReference type="InterPro" id="IPR057326">
    <property type="entry name" value="KR_dom"/>
</dbReference>
<dbReference type="InterPro" id="IPR009081">
    <property type="entry name" value="PP-bd_ACP"/>
</dbReference>
<dbReference type="FunFam" id="3.40.50.720:FF:000209">
    <property type="entry name" value="Polyketide synthase Pks12"/>
    <property type="match status" value="1"/>
</dbReference>
<name>A0A6A6FY00_9PEZI</name>
<sequence length="653" mass="70203">MVAMGQLSQPALGVDCAGVVRRAGSRVEGIAPGQAVMTWKLGMDLAAAAALPGVYTTAHYSLSTVARLRLGESVLIHGAAGGVGQAAIVLAQNIGAEIFCTVSSEAKRGLLVEKYGIPEGNIFNSRDEDDFNLAVQRLTGGEGVDVVLNSLSGEALRRSWRCIKRFGRFVELGQKDIVGNTGLDMEPFLRNVSYHSVNMLDLLHYDLAGAAKAFAEVVELLRRDIAKPIAPTTVMPFSKMEEAFRLMQTGKHTGKIVLEAIDEDLLPMLPRAVKTTRLREDATYLIAGGGGGLGRAIAAWMMKQGAKNILLLSRSGSKKASARDLMARLSVDGARVDAWSCDVSDEQQLISVMDKLKAEGWPAVKGVVQGAMQLQEATYENMTHSHFNAAIRPKVHGSWNLHAHLPDDMDFFVLLSSLFDIAGSRGQGNYAAGNTYQDALAHHRKSKGLAACCIDVGMIQGVGFLARDSTDDRVHDNVRGWSSLGIGEREFLNILDAAIRGESLPGVPLPPQLITGLGTGGMMARAAEAPWWFEDVKLSHLITVDTHTILQNEGVEGVAISGLLAQATGLEDAADIVCDALVKKLAKSLKISVEDIEKSNPVSTYGVDSLLAVELRNTRSTHTNSLQQHIKPFARSNLQGSLPIGIRWSGCWI</sequence>
<dbReference type="Pfam" id="PF08659">
    <property type="entry name" value="KR"/>
    <property type="match status" value="1"/>
</dbReference>
<dbReference type="Proteomes" id="UP000799538">
    <property type="component" value="Unassembled WGS sequence"/>
</dbReference>
<evidence type="ECO:0000256" key="4">
    <source>
        <dbReference type="ARBA" id="ARBA00023268"/>
    </source>
</evidence>
<feature type="domain" description="Enoyl reductase (ER)" evidence="6">
    <location>
        <begin position="1"/>
        <end position="258"/>
    </location>
</feature>
<dbReference type="PANTHER" id="PTHR43775">
    <property type="entry name" value="FATTY ACID SYNTHASE"/>
    <property type="match status" value="1"/>
</dbReference>
<evidence type="ECO:0000256" key="2">
    <source>
        <dbReference type="ARBA" id="ARBA00022553"/>
    </source>
</evidence>
<dbReference type="AlphaFoldDB" id="A0A6A6FY00"/>
<keyword evidence="2" id="KW-0597">Phosphoprotein</keyword>
<dbReference type="EMBL" id="ML992559">
    <property type="protein sequence ID" value="KAF2218269.1"/>
    <property type="molecule type" value="Genomic_DNA"/>
</dbReference>
<dbReference type="SMART" id="SM00822">
    <property type="entry name" value="PKS_KR"/>
    <property type="match status" value="1"/>
</dbReference>
<dbReference type="CDD" id="cd05195">
    <property type="entry name" value="enoyl_red"/>
    <property type="match status" value="1"/>
</dbReference>